<dbReference type="PANTHER" id="PTHR24252">
    <property type="entry name" value="ACROSIN-RELATED"/>
    <property type="match status" value="1"/>
</dbReference>
<evidence type="ECO:0000259" key="7">
    <source>
        <dbReference type="PROSITE" id="PS50240"/>
    </source>
</evidence>
<keyword evidence="1 5" id="KW-0645">Protease</keyword>
<dbReference type="GO" id="GO:0006508">
    <property type="term" value="P:proteolysis"/>
    <property type="evidence" value="ECO:0007669"/>
    <property type="project" value="UniProtKB-KW"/>
</dbReference>
<dbReference type="InterPro" id="IPR001254">
    <property type="entry name" value="Trypsin_dom"/>
</dbReference>
<dbReference type="AlphaFoldDB" id="A0A210PX46"/>
<organism evidence="8 9">
    <name type="scientific">Mizuhopecten yessoensis</name>
    <name type="common">Japanese scallop</name>
    <name type="synonym">Patinopecten yessoensis</name>
    <dbReference type="NCBI Taxonomy" id="6573"/>
    <lineage>
        <taxon>Eukaryota</taxon>
        <taxon>Metazoa</taxon>
        <taxon>Spiralia</taxon>
        <taxon>Lophotrochozoa</taxon>
        <taxon>Mollusca</taxon>
        <taxon>Bivalvia</taxon>
        <taxon>Autobranchia</taxon>
        <taxon>Pteriomorphia</taxon>
        <taxon>Pectinida</taxon>
        <taxon>Pectinoidea</taxon>
        <taxon>Pectinidae</taxon>
        <taxon>Mizuhopecten</taxon>
    </lineage>
</organism>
<evidence type="ECO:0000256" key="1">
    <source>
        <dbReference type="ARBA" id="ARBA00022670"/>
    </source>
</evidence>
<proteinExistence type="predicted"/>
<dbReference type="PROSITE" id="PS50240">
    <property type="entry name" value="TRYPSIN_DOM"/>
    <property type="match status" value="1"/>
</dbReference>
<dbReference type="InterPro" id="IPR018114">
    <property type="entry name" value="TRYPSIN_HIS"/>
</dbReference>
<name>A0A210PX46_MIZYE</name>
<feature type="domain" description="Peptidase S1" evidence="7">
    <location>
        <begin position="48"/>
        <end position="281"/>
    </location>
</feature>
<keyword evidence="9" id="KW-1185">Reference proteome</keyword>
<dbReference type="Gene3D" id="2.40.10.10">
    <property type="entry name" value="Trypsin-like serine proteases"/>
    <property type="match status" value="1"/>
</dbReference>
<dbReference type="SMART" id="SM00020">
    <property type="entry name" value="Tryp_SPc"/>
    <property type="match status" value="1"/>
</dbReference>
<comment type="caution">
    <text evidence="8">The sequence shown here is derived from an EMBL/GenBank/DDBJ whole genome shotgun (WGS) entry which is preliminary data.</text>
</comment>
<evidence type="ECO:0000313" key="9">
    <source>
        <dbReference type="Proteomes" id="UP000242188"/>
    </source>
</evidence>
<dbReference type="Proteomes" id="UP000242188">
    <property type="component" value="Unassembled WGS sequence"/>
</dbReference>
<evidence type="ECO:0000256" key="6">
    <source>
        <dbReference type="SAM" id="SignalP"/>
    </source>
</evidence>
<dbReference type="InterPro" id="IPR033116">
    <property type="entry name" value="TRYPSIN_SER"/>
</dbReference>
<dbReference type="GO" id="GO:0004252">
    <property type="term" value="F:serine-type endopeptidase activity"/>
    <property type="evidence" value="ECO:0007669"/>
    <property type="project" value="InterPro"/>
</dbReference>
<dbReference type="PROSITE" id="PS00134">
    <property type="entry name" value="TRYPSIN_HIS"/>
    <property type="match status" value="1"/>
</dbReference>
<gene>
    <name evidence="8" type="ORF">KP79_PYT02235</name>
</gene>
<feature type="chain" id="PRO_5013369828" evidence="6">
    <location>
        <begin position="17"/>
        <end position="281"/>
    </location>
</feature>
<dbReference type="PROSITE" id="PS00135">
    <property type="entry name" value="TRYPSIN_SER"/>
    <property type="match status" value="1"/>
</dbReference>
<dbReference type="SUPFAM" id="SSF50494">
    <property type="entry name" value="Trypsin-like serine proteases"/>
    <property type="match status" value="1"/>
</dbReference>
<accession>A0A210PX46</accession>
<keyword evidence="6" id="KW-0732">Signal</keyword>
<evidence type="ECO:0000313" key="8">
    <source>
        <dbReference type="EMBL" id="OWF41022.1"/>
    </source>
</evidence>
<dbReference type="CDD" id="cd00190">
    <property type="entry name" value="Tryp_SPc"/>
    <property type="match status" value="1"/>
</dbReference>
<dbReference type="PANTHER" id="PTHR24252:SF7">
    <property type="entry name" value="HYALIN"/>
    <property type="match status" value="1"/>
</dbReference>
<evidence type="ECO:0000256" key="5">
    <source>
        <dbReference type="RuleBase" id="RU363034"/>
    </source>
</evidence>
<evidence type="ECO:0000256" key="4">
    <source>
        <dbReference type="ARBA" id="ARBA00023157"/>
    </source>
</evidence>
<feature type="signal peptide" evidence="6">
    <location>
        <begin position="1"/>
        <end position="16"/>
    </location>
</feature>
<dbReference type="STRING" id="6573.A0A210PX46"/>
<sequence>MLKTLVLFGLLSLAFAKPGGRKPQATSLQNINRSGCGTQAYLPSSTYIVGGSEATPNSWPWMALLEYNGYHVCGGTLISDRHVLTAAHCVEGSMGVASKWTVRLGVHDKTSSSSTEQSASLVSITSHRRYSSADINNDIAIMELSNPVTLNDYVSPVCVTDTDVAAGTNCVSTGWGDTQGTGSSNVLRQVTVPIISQQTCSSSQYYGSYLDTKTMFCAGFAQGGKDSCQGDSGGPLVCTTSGNTWALTGVTSWGFGCAEAYNPGVYTRVFNYINWISNNMS</sequence>
<dbReference type="FunFam" id="2.40.10.10:FF:000003">
    <property type="entry name" value="Transmembrane serine protease 3"/>
    <property type="match status" value="1"/>
</dbReference>
<keyword evidence="2 5" id="KW-0378">Hydrolase</keyword>
<dbReference type="OrthoDB" id="10012881at2759"/>
<keyword evidence="4" id="KW-1015">Disulfide bond</keyword>
<protein>
    <submittedName>
        <fullName evidence="8">Trypsin-3</fullName>
    </submittedName>
</protein>
<keyword evidence="3 5" id="KW-0720">Serine protease</keyword>
<dbReference type="InterPro" id="IPR001314">
    <property type="entry name" value="Peptidase_S1A"/>
</dbReference>
<dbReference type="Pfam" id="PF00089">
    <property type="entry name" value="Trypsin"/>
    <property type="match status" value="1"/>
</dbReference>
<dbReference type="EMBL" id="NEDP02005430">
    <property type="protein sequence ID" value="OWF41022.1"/>
    <property type="molecule type" value="Genomic_DNA"/>
</dbReference>
<evidence type="ECO:0000256" key="3">
    <source>
        <dbReference type="ARBA" id="ARBA00022825"/>
    </source>
</evidence>
<dbReference type="InterPro" id="IPR043504">
    <property type="entry name" value="Peptidase_S1_PA_chymotrypsin"/>
</dbReference>
<evidence type="ECO:0000256" key="2">
    <source>
        <dbReference type="ARBA" id="ARBA00022801"/>
    </source>
</evidence>
<dbReference type="InterPro" id="IPR009003">
    <property type="entry name" value="Peptidase_S1_PA"/>
</dbReference>
<reference evidence="8 9" key="1">
    <citation type="journal article" date="2017" name="Nat. Ecol. Evol.">
        <title>Scallop genome provides insights into evolution of bilaterian karyotype and development.</title>
        <authorList>
            <person name="Wang S."/>
            <person name="Zhang J."/>
            <person name="Jiao W."/>
            <person name="Li J."/>
            <person name="Xun X."/>
            <person name="Sun Y."/>
            <person name="Guo X."/>
            <person name="Huan P."/>
            <person name="Dong B."/>
            <person name="Zhang L."/>
            <person name="Hu X."/>
            <person name="Sun X."/>
            <person name="Wang J."/>
            <person name="Zhao C."/>
            <person name="Wang Y."/>
            <person name="Wang D."/>
            <person name="Huang X."/>
            <person name="Wang R."/>
            <person name="Lv J."/>
            <person name="Li Y."/>
            <person name="Zhang Z."/>
            <person name="Liu B."/>
            <person name="Lu W."/>
            <person name="Hui Y."/>
            <person name="Liang J."/>
            <person name="Zhou Z."/>
            <person name="Hou R."/>
            <person name="Li X."/>
            <person name="Liu Y."/>
            <person name="Li H."/>
            <person name="Ning X."/>
            <person name="Lin Y."/>
            <person name="Zhao L."/>
            <person name="Xing Q."/>
            <person name="Dou J."/>
            <person name="Li Y."/>
            <person name="Mao J."/>
            <person name="Guo H."/>
            <person name="Dou H."/>
            <person name="Li T."/>
            <person name="Mu C."/>
            <person name="Jiang W."/>
            <person name="Fu Q."/>
            <person name="Fu X."/>
            <person name="Miao Y."/>
            <person name="Liu J."/>
            <person name="Yu Q."/>
            <person name="Li R."/>
            <person name="Liao H."/>
            <person name="Li X."/>
            <person name="Kong Y."/>
            <person name="Jiang Z."/>
            <person name="Chourrout D."/>
            <person name="Li R."/>
            <person name="Bao Z."/>
        </authorList>
    </citation>
    <scope>NUCLEOTIDE SEQUENCE [LARGE SCALE GENOMIC DNA]</scope>
    <source>
        <strain evidence="8 9">PY_sf001</strain>
    </source>
</reference>
<dbReference type="PRINTS" id="PR00722">
    <property type="entry name" value="CHYMOTRYPSIN"/>
</dbReference>